<evidence type="ECO:0000313" key="3">
    <source>
        <dbReference type="Proteomes" id="UP000092573"/>
    </source>
</evidence>
<dbReference type="Gene3D" id="3.40.50.2000">
    <property type="entry name" value="Glycogen Phosphorylase B"/>
    <property type="match status" value="1"/>
</dbReference>
<reference evidence="2 3" key="1">
    <citation type="submission" date="2016-01" db="EMBL/GenBank/DDBJ databases">
        <title>Complete Genome Sequence of Paenibacillus yonginensis DCY84, a novel Plant Growth-Promoting Bacteria with Elicitation of Induced Systemic Resistance.</title>
        <authorList>
            <person name="Kim Y.J."/>
            <person name="Yang D.C."/>
            <person name="Sukweenadhi J."/>
        </authorList>
    </citation>
    <scope>NUCLEOTIDE SEQUENCE [LARGE SCALE GENOMIC DNA]</scope>
    <source>
        <strain evidence="2 3">DCY84</strain>
    </source>
</reference>
<gene>
    <name evidence="2" type="ORF">AWM70_20160</name>
</gene>
<dbReference type="EMBL" id="CP014167">
    <property type="protein sequence ID" value="ANS76605.1"/>
    <property type="molecule type" value="Genomic_DNA"/>
</dbReference>
<dbReference type="KEGG" id="pyg:AWM70_20160"/>
<organism evidence="2 3">
    <name type="scientific">Paenibacillus yonginensis</name>
    <dbReference type="NCBI Taxonomy" id="1462996"/>
    <lineage>
        <taxon>Bacteria</taxon>
        <taxon>Bacillati</taxon>
        <taxon>Bacillota</taxon>
        <taxon>Bacilli</taxon>
        <taxon>Bacillales</taxon>
        <taxon>Paenibacillaceae</taxon>
        <taxon>Paenibacillus</taxon>
    </lineage>
</organism>
<feature type="region of interest" description="Disordered" evidence="1">
    <location>
        <begin position="257"/>
        <end position="330"/>
    </location>
</feature>
<accession>A0A1B1N5E0</accession>
<dbReference type="SUPFAM" id="SSF53756">
    <property type="entry name" value="UDP-Glycosyltransferase/glycogen phosphorylase"/>
    <property type="match status" value="1"/>
</dbReference>
<name>A0A1B1N5E0_9BACL</name>
<dbReference type="AlphaFoldDB" id="A0A1B1N5E0"/>
<feature type="compositionally biased region" description="Polar residues" evidence="1">
    <location>
        <begin position="258"/>
        <end position="270"/>
    </location>
</feature>
<evidence type="ECO:0008006" key="4">
    <source>
        <dbReference type="Google" id="ProtNLM"/>
    </source>
</evidence>
<feature type="region of interest" description="Disordered" evidence="1">
    <location>
        <begin position="182"/>
        <end position="207"/>
    </location>
</feature>
<sequence>MKGVRIAYLIHWNEGAESGVLKKVMHQVTEWRQQGHQPALFLFTCRPNEDWSRACAEAGIELTVQVYKGYSGRMADFGLLAKKVRRWQPEVLYHRFDLYYLALPGLLRAVPSVLEINTNDMAELRMEQGFRYYYHSFTRGKVLSAADGHVYVSRELSESEHYRPFAKPSMVIGNGIQLEAAGDGPVAGERDNKEAAEQEEDAVSPRAPRLVFMGSAGQSWHGLDHIAELASLKPDWRFDLIGVEAGELEGLRIYGADDSQSSAGLGSKSQDFVKAGERPKVRVASRTGSTSGVAETGAGATEESSQRPSALAGEPASGDPAKGKGAGTELPQNLFFHGKMTRSAYQPLLDQADIAVGTLALYRKHMTEASPLKVREYLANGLPVIMAYEDTDFPAEVPFLLKLPAEPDLIRRHLGKIEQFVEAWKGRRIGREQVSHLDTRFKEAVRLRFMEHIAALRTGGNGSGP</sequence>
<proteinExistence type="predicted"/>
<dbReference type="Proteomes" id="UP000092573">
    <property type="component" value="Chromosome"/>
</dbReference>
<keyword evidence="3" id="KW-1185">Reference proteome</keyword>
<protein>
    <recommendedName>
        <fullName evidence="4">Glycosyltransferase subfamily 4-like N-terminal domain-containing protein</fullName>
    </recommendedName>
</protein>
<dbReference type="STRING" id="1462996.AWM70_20160"/>
<evidence type="ECO:0000313" key="2">
    <source>
        <dbReference type="EMBL" id="ANS76605.1"/>
    </source>
</evidence>
<evidence type="ECO:0000256" key="1">
    <source>
        <dbReference type="SAM" id="MobiDB-lite"/>
    </source>
</evidence>